<evidence type="ECO:0000256" key="5">
    <source>
        <dbReference type="SAM" id="Phobius"/>
    </source>
</evidence>
<keyword evidence="2 5" id="KW-0812">Transmembrane</keyword>
<evidence type="ECO:0000256" key="2">
    <source>
        <dbReference type="ARBA" id="ARBA00022692"/>
    </source>
</evidence>
<evidence type="ECO:0000313" key="7">
    <source>
        <dbReference type="Proteomes" id="UP000237481"/>
    </source>
</evidence>
<sequence length="230" mass="24543">MASESPDHSKSEALFKGEDPRIVVSSEEVRDDVGGLTFEQYAAGGLGRHLGVFSTTSLIIGRIIGAGVFSSPSSIVSSVGSVSVSGLCVWLEFACMMPRSGGEMVHLEAVYRRPKMLIAVVFAIQAIALEFTANGCIILSSNIIIASGHVATEWQLRGIALGVITVVTLVHTFFPSLGVHGMNFFTILKMVLLLFVVVTGWVVLAGGVSSVKDSRASFYAIFVHFLRLCC</sequence>
<evidence type="ECO:0000313" key="6">
    <source>
        <dbReference type="EMBL" id="POR35464.1"/>
    </source>
</evidence>
<proteinExistence type="predicted"/>
<feature type="transmembrane region" description="Helical" evidence="5">
    <location>
        <begin position="75"/>
        <end position="95"/>
    </location>
</feature>
<dbReference type="PANTHER" id="PTHR11785:SF382">
    <property type="entry name" value="LOW-AFFINITY METHIONINE PERMEASE"/>
    <property type="match status" value="1"/>
</dbReference>
<dbReference type="Gene3D" id="1.20.1740.10">
    <property type="entry name" value="Amino acid/polyamine transporter I"/>
    <property type="match status" value="1"/>
</dbReference>
<dbReference type="EMBL" id="PKSG01000440">
    <property type="protein sequence ID" value="POR35464.1"/>
    <property type="molecule type" value="Genomic_DNA"/>
</dbReference>
<keyword evidence="7" id="KW-1185">Reference proteome</keyword>
<gene>
    <name evidence="6" type="ORF">TPAR_04338</name>
</gene>
<dbReference type="STRING" id="94208.A0A2S4KZ60"/>
<dbReference type="InterPro" id="IPR050598">
    <property type="entry name" value="AminoAcid_Transporter"/>
</dbReference>
<feature type="transmembrane region" description="Helical" evidence="5">
    <location>
        <begin position="50"/>
        <end position="69"/>
    </location>
</feature>
<evidence type="ECO:0000256" key="1">
    <source>
        <dbReference type="ARBA" id="ARBA00004141"/>
    </source>
</evidence>
<evidence type="ECO:0000256" key="4">
    <source>
        <dbReference type="ARBA" id="ARBA00023136"/>
    </source>
</evidence>
<keyword evidence="3 5" id="KW-1133">Transmembrane helix</keyword>
<dbReference type="PANTHER" id="PTHR11785">
    <property type="entry name" value="AMINO ACID TRANSPORTER"/>
    <property type="match status" value="1"/>
</dbReference>
<protein>
    <submittedName>
        <fullName evidence="6">High-affinity methionine permease</fullName>
    </submittedName>
</protein>
<dbReference type="Proteomes" id="UP000237481">
    <property type="component" value="Unassembled WGS sequence"/>
</dbReference>
<dbReference type="Pfam" id="PF13520">
    <property type="entry name" value="AA_permease_2"/>
    <property type="match status" value="1"/>
</dbReference>
<accession>A0A2S4KZ60</accession>
<comment type="caution">
    <text evidence="6">The sequence shown here is derived from an EMBL/GenBank/DDBJ whole genome shotgun (WGS) entry which is preliminary data.</text>
</comment>
<reference evidence="6 7" key="1">
    <citation type="submission" date="2018-01" db="EMBL/GenBank/DDBJ databases">
        <title>Harnessing the power of phylogenomics to disentangle the directionality and signatures of interkingdom host jumping in the parasitic fungal genus Tolypocladium.</title>
        <authorList>
            <person name="Quandt C.A."/>
            <person name="Patterson W."/>
            <person name="Spatafora J.W."/>
        </authorList>
    </citation>
    <scope>NUCLEOTIDE SEQUENCE [LARGE SCALE GENOMIC DNA]</scope>
    <source>
        <strain evidence="6 7">NRBC 100945</strain>
    </source>
</reference>
<dbReference type="InterPro" id="IPR002293">
    <property type="entry name" value="AA/rel_permease1"/>
</dbReference>
<evidence type="ECO:0000256" key="3">
    <source>
        <dbReference type="ARBA" id="ARBA00022989"/>
    </source>
</evidence>
<organism evidence="6 7">
    <name type="scientific">Tolypocladium paradoxum</name>
    <dbReference type="NCBI Taxonomy" id="94208"/>
    <lineage>
        <taxon>Eukaryota</taxon>
        <taxon>Fungi</taxon>
        <taxon>Dikarya</taxon>
        <taxon>Ascomycota</taxon>
        <taxon>Pezizomycotina</taxon>
        <taxon>Sordariomycetes</taxon>
        <taxon>Hypocreomycetidae</taxon>
        <taxon>Hypocreales</taxon>
        <taxon>Ophiocordycipitaceae</taxon>
        <taxon>Tolypocladium</taxon>
    </lineage>
</organism>
<feature type="transmembrane region" description="Helical" evidence="5">
    <location>
        <begin position="116"/>
        <end position="146"/>
    </location>
</feature>
<dbReference type="GO" id="GO:0016020">
    <property type="term" value="C:membrane"/>
    <property type="evidence" value="ECO:0007669"/>
    <property type="project" value="UniProtKB-SubCell"/>
</dbReference>
<name>A0A2S4KZ60_9HYPO</name>
<feature type="transmembrane region" description="Helical" evidence="5">
    <location>
        <begin position="158"/>
        <end position="179"/>
    </location>
</feature>
<dbReference type="AlphaFoldDB" id="A0A2S4KZ60"/>
<dbReference type="OrthoDB" id="5982228at2759"/>
<dbReference type="GO" id="GO:0015179">
    <property type="term" value="F:L-amino acid transmembrane transporter activity"/>
    <property type="evidence" value="ECO:0007669"/>
    <property type="project" value="TreeGrafter"/>
</dbReference>
<comment type="subcellular location">
    <subcellularLocation>
        <location evidence="1">Membrane</location>
        <topology evidence="1">Multi-pass membrane protein</topology>
    </subcellularLocation>
</comment>
<keyword evidence="4 5" id="KW-0472">Membrane</keyword>
<feature type="transmembrane region" description="Helical" evidence="5">
    <location>
        <begin position="191"/>
        <end position="211"/>
    </location>
</feature>